<reference evidence="3 4" key="1">
    <citation type="submission" date="2019-02" db="EMBL/GenBank/DDBJ databases">
        <title>Sequencing the genomes of 1000 actinobacteria strains.</title>
        <authorList>
            <person name="Klenk H.-P."/>
        </authorList>
    </citation>
    <scope>NUCLEOTIDE SEQUENCE [LARGE SCALE GENOMIC DNA]</scope>
    <source>
        <strain evidence="3 4">DSM 45162</strain>
    </source>
</reference>
<proteinExistence type="predicted"/>
<keyword evidence="2" id="KW-1133">Transmembrane helix</keyword>
<comment type="caution">
    <text evidence="3">The sequence shown here is derived from an EMBL/GenBank/DDBJ whole genome shotgun (WGS) entry which is preliminary data.</text>
</comment>
<name>A0A4Q7ZFY8_9ACTN</name>
<keyword evidence="4" id="KW-1185">Reference proteome</keyword>
<evidence type="ECO:0000313" key="3">
    <source>
        <dbReference type="EMBL" id="RZU49231.1"/>
    </source>
</evidence>
<evidence type="ECO:0000256" key="1">
    <source>
        <dbReference type="SAM" id="MobiDB-lite"/>
    </source>
</evidence>
<evidence type="ECO:0000256" key="2">
    <source>
        <dbReference type="SAM" id="Phobius"/>
    </source>
</evidence>
<dbReference type="EMBL" id="SHKY01000001">
    <property type="protein sequence ID" value="RZU49231.1"/>
    <property type="molecule type" value="Genomic_DNA"/>
</dbReference>
<keyword evidence="2" id="KW-0472">Membrane</keyword>
<dbReference type="RefSeq" id="WP_130508347.1">
    <property type="nucleotide sequence ID" value="NZ_SHKY01000001.1"/>
</dbReference>
<evidence type="ECO:0000313" key="4">
    <source>
        <dbReference type="Proteomes" id="UP000292564"/>
    </source>
</evidence>
<dbReference type="OrthoDB" id="3291568at2"/>
<organism evidence="3 4">
    <name type="scientific">Krasilnikovia cinnamomea</name>
    <dbReference type="NCBI Taxonomy" id="349313"/>
    <lineage>
        <taxon>Bacteria</taxon>
        <taxon>Bacillati</taxon>
        <taxon>Actinomycetota</taxon>
        <taxon>Actinomycetes</taxon>
        <taxon>Micromonosporales</taxon>
        <taxon>Micromonosporaceae</taxon>
        <taxon>Krasilnikovia</taxon>
    </lineage>
</organism>
<accession>A0A4Q7ZFY8</accession>
<keyword evidence="2" id="KW-0812">Transmembrane</keyword>
<feature type="transmembrane region" description="Helical" evidence="2">
    <location>
        <begin position="6"/>
        <end position="27"/>
    </location>
</feature>
<protein>
    <submittedName>
        <fullName evidence="3">Uncharacterized protein</fullName>
    </submittedName>
</protein>
<dbReference type="Proteomes" id="UP000292564">
    <property type="component" value="Unassembled WGS sequence"/>
</dbReference>
<sequence length="173" mass="19079">MAEIPWWGLPLIAAVFALAGAGVTLLVTARDRRPRTRSGKGHRWYTERRDAYVALMAAYERVVHRLRAGYTAGVTEPDPARYFDEVGPALMRVRLIASAPTRSAALAVHLVLEQLHNRCPAPGTATDRPFLELLGHVPLLMHEFEVAVREELGIEPSPPPEPGEASVPPVRPR</sequence>
<feature type="compositionally biased region" description="Low complexity" evidence="1">
    <location>
        <begin position="163"/>
        <end position="173"/>
    </location>
</feature>
<gene>
    <name evidence="3" type="ORF">EV385_0972</name>
</gene>
<dbReference type="AlphaFoldDB" id="A0A4Q7ZFY8"/>
<feature type="region of interest" description="Disordered" evidence="1">
    <location>
        <begin position="153"/>
        <end position="173"/>
    </location>
</feature>